<evidence type="ECO:0000313" key="3">
    <source>
        <dbReference type="Proteomes" id="UP000000286"/>
    </source>
</evidence>
<keyword evidence="1" id="KW-1133">Transmembrane helix</keyword>
<accession>C8ZB18</accession>
<sequence length="115" mass="12896">MKKRQNTYAVNSDTCAQLRCIINLYILLANFDFHEAYFLLFFNLVSPTALILRFLPLLSPPFGLPWSDTIFSSSFVGLILSNNLIPVCTLRSLICSKSREPSKISVSSGIENFAT</sequence>
<dbReference type="Proteomes" id="UP000000286">
    <property type="component" value="Chromosome X"/>
</dbReference>
<keyword evidence="1" id="KW-0812">Transmembrane</keyword>
<gene>
    <name evidence="2" type="ORF">EC1118_1J11_0298g</name>
</gene>
<dbReference type="HOGENOM" id="CLU_2110829_0_0_1"/>
<feature type="transmembrane region" description="Helical" evidence="1">
    <location>
        <begin position="36"/>
        <end position="55"/>
    </location>
</feature>
<dbReference type="AlphaFoldDB" id="C8ZB18"/>
<evidence type="ECO:0000313" key="2">
    <source>
        <dbReference type="EMBL" id="CAY80584.2"/>
    </source>
</evidence>
<dbReference type="EMBL" id="FN393075">
    <property type="protein sequence ID" value="CAY80584.2"/>
    <property type="molecule type" value="Genomic_DNA"/>
</dbReference>
<feature type="transmembrane region" description="Helical" evidence="1">
    <location>
        <begin position="75"/>
        <end position="94"/>
    </location>
</feature>
<evidence type="ECO:0000256" key="1">
    <source>
        <dbReference type="SAM" id="Phobius"/>
    </source>
</evidence>
<proteinExistence type="predicted"/>
<keyword evidence="1" id="KW-0472">Membrane</keyword>
<protein>
    <submittedName>
        <fullName evidence="2">EC1118_1J11_0298p</fullName>
    </submittedName>
</protein>
<reference evidence="2 3" key="1">
    <citation type="journal article" date="2009" name="Proc. Natl. Acad. Sci. U.S.A.">
        <title>Eukaryote-to-eukaryote gene transfer events revealed by the genome sequence of the wine yeast Saccharomyces cerevisiae EC1118.</title>
        <authorList>
            <person name="Novo M."/>
            <person name="Bigey F."/>
            <person name="Beyne E."/>
            <person name="Galeote V."/>
            <person name="Gavory F."/>
            <person name="Mallet S."/>
            <person name="Cambot B."/>
            <person name="Legras J.L."/>
            <person name="Wincker P."/>
            <person name="Casaregola S."/>
            <person name="Dequin S."/>
        </authorList>
    </citation>
    <scope>NUCLEOTIDE SEQUENCE [LARGE SCALE GENOMIC DNA]</scope>
    <source>
        <strain evidence="3">Lalvin EC1118 / Prise de mousse</strain>
    </source>
</reference>
<name>C8ZB18_YEAS8</name>
<organism evidence="2 3">
    <name type="scientific">Saccharomyces cerevisiae (strain Lalvin EC1118 / Prise de mousse)</name>
    <name type="common">Baker's yeast</name>
    <dbReference type="NCBI Taxonomy" id="643680"/>
    <lineage>
        <taxon>Eukaryota</taxon>
        <taxon>Fungi</taxon>
        <taxon>Dikarya</taxon>
        <taxon>Ascomycota</taxon>
        <taxon>Saccharomycotina</taxon>
        <taxon>Saccharomycetes</taxon>
        <taxon>Saccharomycetales</taxon>
        <taxon>Saccharomycetaceae</taxon>
        <taxon>Saccharomyces</taxon>
    </lineage>
</organism>